<dbReference type="Gene3D" id="1.25.10.10">
    <property type="entry name" value="Leucine-rich Repeat Variant"/>
    <property type="match status" value="1"/>
</dbReference>
<comment type="caution">
    <text evidence="1">The sequence shown here is derived from an EMBL/GenBank/DDBJ whole genome shotgun (WGS) entry which is preliminary data.</text>
</comment>
<evidence type="ECO:0000313" key="1">
    <source>
        <dbReference type="EMBL" id="PQJ69267.1"/>
    </source>
</evidence>
<dbReference type="Proteomes" id="UP000247345">
    <property type="component" value="Unassembled WGS sequence"/>
</dbReference>
<name>A0A2P6C8L9_9FLAO</name>
<organism evidence="1 2">
    <name type="scientific">Polaribacter butkevichii</name>
    <dbReference type="NCBI Taxonomy" id="218490"/>
    <lineage>
        <taxon>Bacteria</taxon>
        <taxon>Pseudomonadati</taxon>
        <taxon>Bacteroidota</taxon>
        <taxon>Flavobacteriia</taxon>
        <taxon>Flavobacteriales</taxon>
        <taxon>Flavobacteriaceae</taxon>
    </lineage>
</organism>
<proteinExistence type="predicted"/>
<protein>
    <recommendedName>
        <fullName evidence="3">HEAT repeat domain-containing protein</fullName>
    </recommendedName>
</protein>
<gene>
    <name evidence="1" type="ORF">BTO14_14690</name>
</gene>
<dbReference type="AlphaFoldDB" id="A0A2P6C8L9"/>
<dbReference type="InterPro" id="IPR004155">
    <property type="entry name" value="PBS_lyase_HEAT"/>
</dbReference>
<accession>A0A2P6C8L9</accession>
<keyword evidence="2" id="KW-1185">Reference proteome</keyword>
<dbReference type="InterPro" id="IPR016024">
    <property type="entry name" value="ARM-type_fold"/>
</dbReference>
<evidence type="ECO:0008006" key="3">
    <source>
        <dbReference type="Google" id="ProtNLM"/>
    </source>
</evidence>
<sequence length="270" mass="31333">MGRENWTSEKIFERLVNNKSEKTYWNNISELRKRATEEIYDKAYELAKSEIDKKKIIGINVLAQLGFDPRIRQQKTVELYFKLLENEQNDDVLFSLFFGISHNNENLTEKQVLKLTEFKNSKNKDIRYSLVSALSTVEDPKAIETLIELSEDKYSSIRNWATFGIGTLCEQNNDRIIKALWNRIKDKHQETKLEAIVGLANRKQVAVKDQIIDELKSGKYGTLLFEAIETLNDKEFIPHLENNLKSAKNDSGIKEEWIADLKKCLNKLSA</sequence>
<dbReference type="EMBL" id="MSCK01000002">
    <property type="protein sequence ID" value="PQJ69267.1"/>
    <property type="molecule type" value="Genomic_DNA"/>
</dbReference>
<dbReference type="SUPFAM" id="SSF48371">
    <property type="entry name" value="ARM repeat"/>
    <property type="match status" value="1"/>
</dbReference>
<dbReference type="Pfam" id="PF03130">
    <property type="entry name" value="HEAT_PBS"/>
    <property type="match status" value="1"/>
</dbReference>
<evidence type="ECO:0000313" key="2">
    <source>
        <dbReference type="Proteomes" id="UP000247345"/>
    </source>
</evidence>
<reference evidence="1 2" key="1">
    <citation type="submission" date="2016-12" db="EMBL/GenBank/DDBJ databases">
        <title>Trade-off between light-utilization and light-protection in marine flavobacteria.</title>
        <authorList>
            <person name="Kumagai Y."/>
            <person name="Yoshizawa S."/>
            <person name="Kogure K."/>
            <person name="Iwasaki W."/>
        </authorList>
    </citation>
    <scope>NUCLEOTIDE SEQUENCE [LARGE SCALE GENOMIC DNA]</scope>
    <source>
        <strain evidence="1 2">KCTC 12100</strain>
    </source>
</reference>
<dbReference type="InterPro" id="IPR011989">
    <property type="entry name" value="ARM-like"/>
</dbReference>
<dbReference type="OrthoDB" id="278248at2"/>
<dbReference type="RefSeq" id="WP_105050197.1">
    <property type="nucleotide sequence ID" value="NZ_CP150661.1"/>
</dbReference>